<comment type="caution">
    <text evidence="2">The sequence shown here is derived from an EMBL/GenBank/DDBJ whole genome shotgun (WGS) entry which is preliminary data.</text>
</comment>
<dbReference type="InterPro" id="IPR025250">
    <property type="entry name" value="DUF4199"/>
</dbReference>
<dbReference type="RefSeq" id="WP_254153147.1">
    <property type="nucleotide sequence ID" value="NZ_JAHESD010000012.1"/>
</dbReference>
<dbReference type="Proteomes" id="UP000772618">
    <property type="component" value="Unassembled WGS sequence"/>
</dbReference>
<name>A0ABS5VP11_9BACT</name>
<protein>
    <submittedName>
        <fullName evidence="2">DUF4199 family protein</fullName>
    </submittedName>
</protein>
<evidence type="ECO:0000313" key="2">
    <source>
        <dbReference type="EMBL" id="MBT1703182.1"/>
    </source>
</evidence>
<keyword evidence="1" id="KW-0472">Membrane</keyword>
<evidence type="ECO:0000313" key="3">
    <source>
        <dbReference type="Proteomes" id="UP000772618"/>
    </source>
</evidence>
<dbReference type="EMBL" id="JAHESD010000012">
    <property type="protein sequence ID" value="MBT1703182.1"/>
    <property type="molecule type" value="Genomic_DNA"/>
</dbReference>
<keyword evidence="3" id="KW-1185">Reference proteome</keyword>
<sequence>MESQTTTPTPTITTRSAGTRYGVIGGLVSIVFFLFLSLAGLIGTGYWNWLGYLITAVIIFMAHKFFKENGDGFMSYGQGVGISLWIGIISAAISSVFSYIYMKFIDSSFTETIKQKQIESMQERGMSDEQIDQAMQYASMFTTPEAMFIFGLLFGILGTIIIGLIVTIFTQKKAPETF</sequence>
<evidence type="ECO:0000256" key="1">
    <source>
        <dbReference type="SAM" id="Phobius"/>
    </source>
</evidence>
<reference evidence="2 3" key="1">
    <citation type="submission" date="2021-05" db="EMBL/GenBank/DDBJ databases">
        <title>A Polyphasic approach of four new species of the genus Ohtaekwangia: Ohtaekwangia histidinii sp. nov., Ohtaekwangia cretensis sp. nov., Ohtaekwangia indiensis sp. nov., Ohtaekwangia reichenbachii sp. nov. from diverse environment.</title>
        <authorList>
            <person name="Octaviana S."/>
        </authorList>
    </citation>
    <scope>NUCLEOTIDE SEQUENCE [LARGE SCALE GENOMIC DNA]</scope>
    <source>
        <strain evidence="2 3">PWU20</strain>
    </source>
</reference>
<feature type="transmembrane region" description="Helical" evidence="1">
    <location>
        <begin position="78"/>
        <end position="101"/>
    </location>
</feature>
<feature type="transmembrane region" description="Helical" evidence="1">
    <location>
        <begin position="21"/>
        <end position="43"/>
    </location>
</feature>
<dbReference type="Pfam" id="PF13858">
    <property type="entry name" value="DUF4199"/>
    <property type="match status" value="1"/>
</dbReference>
<organism evidence="2 3">
    <name type="scientific">Chryseosolibacter indicus</name>
    <dbReference type="NCBI Taxonomy" id="2782351"/>
    <lineage>
        <taxon>Bacteria</taxon>
        <taxon>Pseudomonadati</taxon>
        <taxon>Bacteroidota</taxon>
        <taxon>Cytophagia</taxon>
        <taxon>Cytophagales</taxon>
        <taxon>Chryseotaleaceae</taxon>
        <taxon>Chryseosolibacter</taxon>
    </lineage>
</organism>
<accession>A0ABS5VP11</accession>
<feature type="transmembrane region" description="Helical" evidence="1">
    <location>
        <begin position="49"/>
        <end position="66"/>
    </location>
</feature>
<gene>
    <name evidence="2" type="ORF">KK060_07815</name>
</gene>
<proteinExistence type="predicted"/>
<keyword evidence="1" id="KW-1133">Transmembrane helix</keyword>
<keyword evidence="1" id="KW-0812">Transmembrane</keyword>
<feature type="transmembrane region" description="Helical" evidence="1">
    <location>
        <begin position="146"/>
        <end position="169"/>
    </location>
</feature>